<keyword evidence="1" id="KW-0472">Membrane</keyword>
<protein>
    <submittedName>
        <fullName evidence="2">Uncharacterized protein</fullName>
    </submittedName>
</protein>
<name>A0ABS5YS09_9ACTN</name>
<keyword evidence="1" id="KW-1133">Transmembrane helix</keyword>
<reference evidence="2 3" key="1">
    <citation type="submission" date="2021-06" db="EMBL/GenBank/DDBJ databases">
        <title>Actinoplanes lichenicola sp. nov., and Actinoplanes ovalisporus sp. nov., isolated from lichen in Thailand.</title>
        <authorList>
            <person name="Saeng-In P."/>
            <person name="Kanchanasin P."/>
            <person name="Yuki M."/>
            <person name="Kudo T."/>
            <person name="Ohkuma M."/>
            <person name="Phongsopitanun W."/>
            <person name="Tanasupawat S."/>
        </authorList>
    </citation>
    <scope>NUCLEOTIDE SEQUENCE [LARGE SCALE GENOMIC DNA]</scope>
    <source>
        <strain evidence="2 3">NBRC 110975</strain>
    </source>
</reference>
<gene>
    <name evidence="2" type="ORF">KOI35_15035</name>
</gene>
<proteinExistence type="predicted"/>
<sequence length="60" mass="6092">MNETEILALLVALLVAILAGLAAGFLSWRSGRPVPSAALVGGGAALTFLAVYFAAVSAYR</sequence>
<accession>A0ABS5YS09</accession>
<evidence type="ECO:0000313" key="3">
    <source>
        <dbReference type="Proteomes" id="UP001519654"/>
    </source>
</evidence>
<evidence type="ECO:0000313" key="2">
    <source>
        <dbReference type="EMBL" id="MBU2664815.1"/>
    </source>
</evidence>
<keyword evidence="1" id="KW-0812">Transmembrane</keyword>
<dbReference type="Proteomes" id="UP001519654">
    <property type="component" value="Unassembled WGS sequence"/>
</dbReference>
<keyword evidence="3" id="KW-1185">Reference proteome</keyword>
<comment type="caution">
    <text evidence="2">The sequence shown here is derived from an EMBL/GenBank/DDBJ whole genome shotgun (WGS) entry which is preliminary data.</text>
</comment>
<feature type="transmembrane region" description="Helical" evidence="1">
    <location>
        <begin position="6"/>
        <end position="26"/>
    </location>
</feature>
<dbReference type="RefSeq" id="WP_215787758.1">
    <property type="nucleotide sequence ID" value="NZ_JAHKKG010000004.1"/>
</dbReference>
<organism evidence="2 3">
    <name type="scientific">Paractinoplanes bogorensis</name>
    <dbReference type="NCBI Taxonomy" id="1610840"/>
    <lineage>
        <taxon>Bacteria</taxon>
        <taxon>Bacillati</taxon>
        <taxon>Actinomycetota</taxon>
        <taxon>Actinomycetes</taxon>
        <taxon>Micromonosporales</taxon>
        <taxon>Micromonosporaceae</taxon>
        <taxon>Paractinoplanes</taxon>
    </lineage>
</organism>
<dbReference type="EMBL" id="JAHKKG010000004">
    <property type="protein sequence ID" value="MBU2664815.1"/>
    <property type="molecule type" value="Genomic_DNA"/>
</dbReference>
<evidence type="ECO:0000256" key="1">
    <source>
        <dbReference type="SAM" id="Phobius"/>
    </source>
</evidence>
<feature type="transmembrane region" description="Helical" evidence="1">
    <location>
        <begin position="38"/>
        <end position="59"/>
    </location>
</feature>